<gene>
    <name evidence="1" type="ORF">SNOG_07171</name>
</gene>
<protein>
    <submittedName>
        <fullName evidence="1">Uncharacterized protein</fullName>
    </submittedName>
</protein>
<evidence type="ECO:0000313" key="1">
    <source>
        <dbReference type="EMBL" id="EAT85822.1"/>
    </source>
</evidence>
<accession>Q0UM43</accession>
<organism evidence="1 2">
    <name type="scientific">Phaeosphaeria nodorum (strain SN15 / ATCC MYA-4574 / FGSC 10173)</name>
    <name type="common">Glume blotch fungus</name>
    <name type="synonym">Parastagonospora nodorum</name>
    <dbReference type="NCBI Taxonomy" id="321614"/>
    <lineage>
        <taxon>Eukaryota</taxon>
        <taxon>Fungi</taxon>
        <taxon>Dikarya</taxon>
        <taxon>Ascomycota</taxon>
        <taxon>Pezizomycotina</taxon>
        <taxon>Dothideomycetes</taxon>
        <taxon>Pleosporomycetidae</taxon>
        <taxon>Pleosporales</taxon>
        <taxon>Pleosporineae</taxon>
        <taxon>Phaeosphaeriaceae</taxon>
        <taxon>Parastagonospora</taxon>
    </lineage>
</organism>
<name>Q0UM43_PHANO</name>
<dbReference type="RefSeq" id="XP_001797523.1">
    <property type="nucleotide sequence ID" value="XM_001797471.1"/>
</dbReference>
<evidence type="ECO:0000313" key="2">
    <source>
        <dbReference type="Proteomes" id="UP000001055"/>
    </source>
</evidence>
<dbReference type="Proteomes" id="UP000001055">
    <property type="component" value="Unassembled WGS sequence"/>
</dbReference>
<sequence length="47" mass="5124">MTKLSTVVDGVCRTSTYGMGQMTEGSMWSGGVFEKSVKEMQTPPTYV</sequence>
<dbReference type="InParanoid" id="Q0UM43"/>
<dbReference type="GeneID" id="5974413"/>
<proteinExistence type="predicted"/>
<dbReference type="KEGG" id="pno:SNOG_07171"/>
<dbReference type="AlphaFoldDB" id="Q0UM43"/>
<dbReference type="EMBL" id="CH445334">
    <property type="protein sequence ID" value="EAT85822.1"/>
    <property type="molecule type" value="Genomic_DNA"/>
</dbReference>
<reference evidence="2" key="1">
    <citation type="journal article" date="2007" name="Plant Cell">
        <title>Dothideomycete-plant interactions illuminated by genome sequencing and EST analysis of the wheat pathogen Stagonospora nodorum.</title>
        <authorList>
            <person name="Hane J.K."/>
            <person name="Lowe R.G."/>
            <person name="Solomon P.S."/>
            <person name="Tan K.C."/>
            <person name="Schoch C.L."/>
            <person name="Spatafora J.W."/>
            <person name="Crous P.W."/>
            <person name="Kodira C."/>
            <person name="Birren B.W."/>
            <person name="Galagan J.E."/>
            <person name="Torriani S.F."/>
            <person name="McDonald B.A."/>
            <person name="Oliver R.P."/>
        </authorList>
    </citation>
    <scope>NUCLEOTIDE SEQUENCE [LARGE SCALE GENOMIC DNA]</scope>
    <source>
        <strain evidence="2">SN15 / ATCC MYA-4574 / FGSC 10173</strain>
    </source>
</reference>